<dbReference type="Proteomes" id="UP000199379">
    <property type="component" value="Unassembled WGS sequence"/>
</dbReference>
<accession>A0A1H7CZK0</accession>
<evidence type="ECO:0000313" key="1">
    <source>
        <dbReference type="EMBL" id="SEJ91295.1"/>
    </source>
</evidence>
<proteinExistence type="predicted"/>
<dbReference type="AlphaFoldDB" id="A0A1H7CZK0"/>
<organism evidence="1 2">
    <name type="scientific">Cribrihabitans marinus</name>
    <dbReference type="NCBI Taxonomy" id="1227549"/>
    <lineage>
        <taxon>Bacteria</taxon>
        <taxon>Pseudomonadati</taxon>
        <taxon>Pseudomonadota</taxon>
        <taxon>Alphaproteobacteria</taxon>
        <taxon>Rhodobacterales</taxon>
        <taxon>Paracoccaceae</taxon>
        <taxon>Cribrihabitans</taxon>
    </lineage>
</organism>
<dbReference type="RefSeq" id="WP_092368638.1">
    <property type="nucleotide sequence ID" value="NZ_BMGV01000008.1"/>
</dbReference>
<evidence type="ECO:0000313" key="2">
    <source>
        <dbReference type="Proteomes" id="UP000199379"/>
    </source>
</evidence>
<gene>
    <name evidence="1" type="ORF">SAMN05444007_108234</name>
</gene>
<dbReference type="EMBL" id="FNYD01000008">
    <property type="protein sequence ID" value="SEJ91295.1"/>
    <property type="molecule type" value="Genomic_DNA"/>
</dbReference>
<dbReference type="STRING" id="1227549.SAMN05444007_108234"/>
<protein>
    <submittedName>
        <fullName evidence="1">Uncharacterized protein</fullName>
    </submittedName>
</protein>
<keyword evidence="2" id="KW-1185">Reference proteome</keyword>
<name>A0A1H7CZK0_9RHOB</name>
<sequence>MNGIMIDGDAALVLTFLFVVAGVCTATVLVLEVIKAAGEMDGHPAALAGFVQRGRADLQSAVMSALRPGDGGSAMSDPIIAETVLLANCPPDCPCQSVSVEFYDTDHTCFAAIPLSPEDARKMAADLLASADQAEARKAQLEGRVI</sequence>
<dbReference type="OrthoDB" id="10004053at2"/>
<reference evidence="1 2" key="1">
    <citation type="submission" date="2016-10" db="EMBL/GenBank/DDBJ databases">
        <authorList>
            <person name="de Groot N.N."/>
        </authorList>
    </citation>
    <scope>NUCLEOTIDE SEQUENCE [LARGE SCALE GENOMIC DNA]</scope>
    <source>
        <strain evidence="1 2">DSM 29340</strain>
    </source>
</reference>